<comment type="caution">
    <text evidence="5">The sequence shown here is derived from an EMBL/GenBank/DDBJ whole genome shotgun (WGS) entry which is preliminary data.</text>
</comment>
<keyword evidence="4" id="KW-1133">Transmembrane helix</keyword>
<accession>A0ABQ9I1J4</accession>
<evidence type="ECO:0000313" key="6">
    <source>
        <dbReference type="Proteomes" id="UP001159363"/>
    </source>
</evidence>
<dbReference type="SUPFAM" id="SSF53756">
    <property type="entry name" value="UDP-Glycosyltransferase/glycogen phosphorylase"/>
    <property type="match status" value="1"/>
</dbReference>
<dbReference type="Proteomes" id="UP001159363">
    <property type="component" value="Chromosome 3"/>
</dbReference>
<dbReference type="InterPro" id="IPR002213">
    <property type="entry name" value="UDP_glucos_trans"/>
</dbReference>
<dbReference type="InterPro" id="IPR050271">
    <property type="entry name" value="UDP-glycosyltransferase"/>
</dbReference>
<dbReference type="CDD" id="cd03784">
    <property type="entry name" value="GT1_Gtf-like"/>
    <property type="match status" value="1"/>
</dbReference>
<evidence type="ECO:0000256" key="1">
    <source>
        <dbReference type="ARBA" id="ARBA00009995"/>
    </source>
</evidence>
<name>A0ABQ9I1J4_9NEOP</name>
<dbReference type="Gene3D" id="3.40.50.2000">
    <property type="entry name" value="Glycogen Phosphorylase B"/>
    <property type="match status" value="1"/>
</dbReference>
<keyword evidence="3" id="KW-0808">Transferase</keyword>
<sequence>MPLENRQHSRLLGLASPSHHIWNHSLMLALAARGHKITLLTTDAEKNPVPNYTEHIIENAYDMDDDPAEFINLRPFNLVDDFVEGNTVMCNNVFSAEGTENVMKLVNNTSFNLIIAEITAVECLLGFVHLFGRPPLIGITAFTHPLWASYMTWNPQNPVYVPEIISSFKDHMSFLQRMESMVREYFGEDLPSIREIRNNVSLVLAAYKVLWKWESNSLPGQPSNVIVGKWMPQRDILDLKQVLNTGLEMFLRYGLQGIIITTISAHHNIVLFITHNGLLSTLEAMHNGVPIIGVPFFADQNINAAKSKAQGFAEYIDISTVTAEELFRNIHKVTNYHRYKENAQRLSKLAKDQPQTPLSRAVFWTEYEIRHKEAPHLRSAAADMPWYQYLLLDVVFFLVAVVLVVLLLFYKVCSILLEMVVRSDIRGSSRNQSGETCLVGCDVSEGMTRHLHRSREANELRLRNERLDQNHWYADIFSHKSPPIIVPSEEGWSVVLVQRAMFPVRD</sequence>
<evidence type="ECO:0000313" key="5">
    <source>
        <dbReference type="EMBL" id="KAJ8890519.1"/>
    </source>
</evidence>
<evidence type="ECO:0000256" key="3">
    <source>
        <dbReference type="ARBA" id="ARBA00022679"/>
    </source>
</evidence>
<keyword evidence="6" id="KW-1185">Reference proteome</keyword>
<keyword evidence="4" id="KW-0472">Membrane</keyword>
<keyword evidence="4" id="KW-0812">Transmembrane</keyword>
<dbReference type="Pfam" id="PF00201">
    <property type="entry name" value="UDPGT"/>
    <property type="match status" value="2"/>
</dbReference>
<gene>
    <name evidence="5" type="ORF">PR048_010028</name>
</gene>
<dbReference type="PANTHER" id="PTHR48043:SF159">
    <property type="entry name" value="EG:EG0003.4 PROTEIN-RELATED"/>
    <property type="match status" value="1"/>
</dbReference>
<feature type="transmembrane region" description="Helical" evidence="4">
    <location>
        <begin position="386"/>
        <end position="410"/>
    </location>
</feature>
<proteinExistence type="inferred from homology"/>
<dbReference type="EMBL" id="JARBHB010000003">
    <property type="protein sequence ID" value="KAJ8890519.1"/>
    <property type="molecule type" value="Genomic_DNA"/>
</dbReference>
<organism evidence="5 6">
    <name type="scientific">Dryococelus australis</name>
    <dbReference type="NCBI Taxonomy" id="614101"/>
    <lineage>
        <taxon>Eukaryota</taxon>
        <taxon>Metazoa</taxon>
        <taxon>Ecdysozoa</taxon>
        <taxon>Arthropoda</taxon>
        <taxon>Hexapoda</taxon>
        <taxon>Insecta</taxon>
        <taxon>Pterygota</taxon>
        <taxon>Neoptera</taxon>
        <taxon>Polyneoptera</taxon>
        <taxon>Phasmatodea</taxon>
        <taxon>Verophasmatodea</taxon>
        <taxon>Anareolatae</taxon>
        <taxon>Phasmatidae</taxon>
        <taxon>Eurycanthinae</taxon>
        <taxon>Dryococelus</taxon>
    </lineage>
</organism>
<keyword evidence="2" id="KW-0328">Glycosyltransferase</keyword>
<reference evidence="5 6" key="1">
    <citation type="submission" date="2023-02" db="EMBL/GenBank/DDBJ databases">
        <title>LHISI_Scaffold_Assembly.</title>
        <authorList>
            <person name="Stuart O.P."/>
            <person name="Cleave R."/>
            <person name="Magrath M.J.L."/>
            <person name="Mikheyev A.S."/>
        </authorList>
    </citation>
    <scope>NUCLEOTIDE SEQUENCE [LARGE SCALE GENOMIC DNA]</scope>
    <source>
        <strain evidence="5">Daus_M_001</strain>
        <tissue evidence="5">Leg muscle</tissue>
    </source>
</reference>
<evidence type="ECO:0000256" key="2">
    <source>
        <dbReference type="ARBA" id="ARBA00022676"/>
    </source>
</evidence>
<protein>
    <submittedName>
        <fullName evidence="5">Uncharacterized protein</fullName>
    </submittedName>
</protein>
<comment type="similarity">
    <text evidence="1">Belongs to the UDP-glycosyltransferase family.</text>
</comment>
<dbReference type="PANTHER" id="PTHR48043">
    <property type="entry name" value="EG:EG0003.4 PROTEIN-RELATED"/>
    <property type="match status" value="1"/>
</dbReference>
<evidence type="ECO:0000256" key="4">
    <source>
        <dbReference type="SAM" id="Phobius"/>
    </source>
</evidence>